<dbReference type="AlphaFoldDB" id="A0A7W9ZCN2"/>
<dbReference type="InterPro" id="IPR029058">
    <property type="entry name" value="AB_hydrolase_fold"/>
</dbReference>
<dbReference type="Pfam" id="PF12697">
    <property type="entry name" value="Abhydrolase_6"/>
    <property type="match status" value="1"/>
</dbReference>
<protein>
    <submittedName>
        <fullName evidence="2">Pimeloyl-ACP methyl ester carboxylesterase</fullName>
    </submittedName>
</protein>
<evidence type="ECO:0000259" key="1">
    <source>
        <dbReference type="Pfam" id="PF12697"/>
    </source>
</evidence>
<dbReference type="EMBL" id="JACIIX010000001">
    <property type="protein sequence ID" value="MBB6209033.1"/>
    <property type="molecule type" value="Genomic_DNA"/>
</dbReference>
<dbReference type="RefSeq" id="WP_184260803.1">
    <property type="nucleotide sequence ID" value="NZ_JACIIX010000001.1"/>
</dbReference>
<keyword evidence="3" id="KW-1185">Reference proteome</keyword>
<comment type="caution">
    <text evidence="2">The sequence shown here is derived from an EMBL/GenBank/DDBJ whole genome shotgun (WGS) entry which is preliminary data.</text>
</comment>
<dbReference type="PANTHER" id="PTHR43194">
    <property type="entry name" value="HYDROLASE ALPHA/BETA FOLD FAMILY"/>
    <property type="match status" value="1"/>
</dbReference>
<dbReference type="SUPFAM" id="SSF53474">
    <property type="entry name" value="alpha/beta-Hydrolases"/>
    <property type="match status" value="1"/>
</dbReference>
<accession>A0A7W9ZCN2</accession>
<reference evidence="2 3" key="1">
    <citation type="submission" date="2020-08" db="EMBL/GenBank/DDBJ databases">
        <title>Genomic Encyclopedia of Type Strains, Phase IV (KMG-IV): sequencing the most valuable type-strain genomes for metagenomic binning, comparative biology and taxonomic classification.</title>
        <authorList>
            <person name="Goeker M."/>
        </authorList>
    </citation>
    <scope>NUCLEOTIDE SEQUENCE [LARGE SCALE GENOMIC DNA]</scope>
    <source>
        <strain evidence="2 3">DSM 11590</strain>
    </source>
</reference>
<dbReference type="Gene3D" id="3.40.50.1820">
    <property type="entry name" value="alpha/beta hydrolase"/>
    <property type="match status" value="1"/>
</dbReference>
<dbReference type="Proteomes" id="UP000544872">
    <property type="component" value="Unassembled WGS sequence"/>
</dbReference>
<evidence type="ECO:0000313" key="3">
    <source>
        <dbReference type="Proteomes" id="UP000544872"/>
    </source>
</evidence>
<name>A0A7W9ZCN2_NOVIT</name>
<proteinExistence type="predicted"/>
<sequence>MTSPASVSLEVLHAKPAKPVTTPPLLFVHGAFCGAWIWAENFLDWFAARGFDAYAVSLRGHGTSGSLNDLQRAGMADFVDDVSSVMASLPRRPVLIGHSMGGMVVQRLLERSDPRTFAREPTVAGAALMSSVSPGGLWGTTLHMAMNTPNVLWALAGMQTFGTGMASAEALHRALFPASVPLETTQKYLTRFQTESMRAQTDLTFSPPPVCTNGKAIPMLVIGASEDTFVPPWMARSTARYYDAPCHILEGMGHAMMLEPDWERAATILHDWLTETVSA</sequence>
<organism evidence="2 3">
    <name type="scientific">Novispirillum itersonii</name>
    <name type="common">Aquaspirillum itersonii</name>
    <dbReference type="NCBI Taxonomy" id="189"/>
    <lineage>
        <taxon>Bacteria</taxon>
        <taxon>Pseudomonadati</taxon>
        <taxon>Pseudomonadota</taxon>
        <taxon>Alphaproteobacteria</taxon>
        <taxon>Rhodospirillales</taxon>
        <taxon>Novispirillaceae</taxon>
        <taxon>Novispirillum</taxon>
    </lineage>
</organism>
<dbReference type="PANTHER" id="PTHR43194:SF2">
    <property type="entry name" value="PEROXISOMAL MEMBRANE PROTEIN LPX1"/>
    <property type="match status" value="1"/>
</dbReference>
<evidence type="ECO:0000313" key="2">
    <source>
        <dbReference type="EMBL" id="MBB6209033.1"/>
    </source>
</evidence>
<gene>
    <name evidence="2" type="ORF">FHS48_000414</name>
</gene>
<dbReference type="InterPro" id="IPR050228">
    <property type="entry name" value="Carboxylesterase_BioH"/>
</dbReference>
<feature type="domain" description="AB hydrolase-1" evidence="1">
    <location>
        <begin position="25"/>
        <end position="262"/>
    </location>
</feature>
<dbReference type="InterPro" id="IPR000073">
    <property type="entry name" value="AB_hydrolase_1"/>
</dbReference>